<dbReference type="EMBL" id="LHPG02000014">
    <property type="protein sequence ID" value="PRW39390.1"/>
    <property type="molecule type" value="Genomic_DNA"/>
</dbReference>
<feature type="chain" id="PRO_5015195627" evidence="2">
    <location>
        <begin position="32"/>
        <end position="784"/>
    </location>
</feature>
<dbReference type="Proteomes" id="UP000239899">
    <property type="component" value="Unassembled WGS sequence"/>
</dbReference>
<organism evidence="3 4">
    <name type="scientific">Chlorella sorokiniana</name>
    <name type="common">Freshwater green alga</name>
    <dbReference type="NCBI Taxonomy" id="3076"/>
    <lineage>
        <taxon>Eukaryota</taxon>
        <taxon>Viridiplantae</taxon>
        <taxon>Chlorophyta</taxon>
        <taxon>core chlorophytes</taxon>
        <taxon>Trebouxiophyceae</taxon>
        <taxon>Chlorellales</taxon>
        <taxon>Chlorellaceae</taxon>
        <taxon>Chlorella clade</taxon>
        <taxon>Chlorella</taxon>
    </lineage>
</organism>
<gene>
    <name evidence="3" type="ORF">C2E21_7167</name>
</gene>
<sequence length="784" mass="81484">MGARLRAAQRHLAARLLAALVLALALGGAQAVDCPFEEVSPYAPTVNGLRLEGPETAHSCGAATYRHCYNECTCNHLKALSNSSHPSCLFVNYWKAHPRCGGQALCQQINTISRPVPEAGVRSGLAGASSRIEYDIAVGVNLNSLGAWVVADASMLINKISCNNKDSYDKCQLQCLMHTACVAWMHGIDDDLECSSRLSTCPNKPLKGCKRGYCLLFSAYYEVSEWKAVDETGHPGNWVGVIPGRPNPAHGQPNPRGIPPTNLGDMYQGNVQVAGLSHPTAMGFSLPSLAFDYGAAVGGGSCDAAGNCAHNLACDLFVNTAAECSALCEATNEKASTMLDALLARSDVNRSALEAAGQPTCKFYRWTEKELSCGRAGMKKGECLLMSSLAGMRGRKPQDNSLKRVFGVLDMNDLPKPPPPSPPAPPPPEPPVVLSMDIGVEGITKQQFGLGQQQRVEDVLEQNSGGGTASIVSITDVPTLRSSQQRNLLASGIVVKTKLLYPKRRAANAQRFARAVAAGGQGTAWVRQISPRAVVDSSSIKLQGQQVLLPPPPQPSPPPPVQPPPPRSINSGGSGRAGGGSRPGGGSVRPTVQGRAAMEVDSAAAAALVAAPCSSVFFSLPKLVVGGTPHLAAFSDASPQANAAWALAYCQQRNASFGAAGTVRRGVLPPGMAAHAAAVLTFSPADSSTCIGRDCPFVAVVECVPAGAAPCAADEHGNVGVGNTGWHNVGHYNAGSHNLGSRNSGDGNMGDMNAASNCMGSYNTADGSFGFGGSGVLVPSALRR</sequence>
<feature type="compositionally biased region" description="Pro residues" evidence="1">
    <location>
        <begin position="549"/>
        <end position="567"/>
    </location>
</feature>
<evidence type="ECO:0000313" key="3">
    <source>
        <dbReference type="EMBL" id="PRW39390.1"/>
    </source>
</evidence>
<dbReference type="AlphaFoldDB" id="A0A2P6TJG8"/>
<reference evidence="3 4" key="1">
    <citation type="journal article" date="2018" name="Plant J.">
        <title>Genome sequences of Chlorella sorokiniana UTEX 1602 and Micractinium conductrix SAG 241.80: implications to maltose excretion by a green alga.</title>
        <authorList>
            <person name="Arriola M.B."/>
            <person name="Velmurugan N."/>
            <person name="Zhang Y."/>
            <person name="Plunkett M.H."/>
            <person name="Hondzo H."/>
            <person name="Barney B.M."/>
        </authorList>
    </citation>
    <scope>NUCLEOTIDE SEQUENCE [LARGE SCALE GENOMIC DNA]</scope>
    <source>
        <strain evidence="4">UTEX 1602</strain>
    </source>
</reference>
<feature type="region of interest" description="Disordered" evidence="1">
    <location>
        <begin position="546"/>
        <end position="591"/>
    </location>
</feature>
<evidence type="ECO:0000256" key="1">
    <source>
        <dbReference type="SAM" id="MobiDB-lite"/>
    </source>
</evidence>
<keyword evidence="4" id="KW-1185">Reference proteome</keyword>
<keyword evidence="2" id="KW-0732">Signal</keyword>
<feature type="signal peptide" evidence="2">
    <location>
        <begin position="1"/>
        <end position="31"/>
    </location>
</feature>
<evidence type="ECO:0000313" key="4">
    <source>
        <dbReference type="Proteomes" id="UP000239899"/>
    </source>
</evidence>
<evidence type="ECO:0000256" key="2">
    <source>
        <dbReference type="SAM" id="SignalP"/>
    </source>
</evidence>
<feature type="compositionally biased region" description="Gly residues" evidence="1">
    <location>
        <begin position="572"/>
        <end position="587"/>
    </location>
</feature>
<protein>
    <submittedName>
        <fullName evidence="3">Pentapeptide repeats family</fullName>
    </submittedName>
</protein>
<dbReference type="Pfam" id="PF01469">
    <property type="entry name" value="Pentapeptide_2"/>
    <property type="match status" value="1"/>
</dbReference>
<feature type="compositionally biased region" description="Pro residues" evidence="1">
    <location>
        <begin position="415"/>
        <end position="431"/>
    </location>
</feature>
<dbReference type="OrthoDB" id="10617885at2759"/>
<comment type="caution">
    <text evidence="3">The sequence shown here is derived from an EMBL/GenBank/DDBJ whole genome shotgun (WGS) entry which is preliminary data.</text>
</comment>
<feature type="region of interest" description="Disordered" evidence="1">
    <location>
        <begin position="410"/>
        <end position="431"/>
    </location>
</feature>
<name>A0A2P6TJG8_CHLSO</name>
<accession>A0A2P6TJG8</accession>
<proteinExistence type="predicted"/>
<dbReference type="InterPro" id="IPR002989">
    <property type="entry name" value="Mycobac_pentapep"/>
</dbReference>